<organism evidence="2">
    <name type="scientific">Candida tenuis (strain ATCC 10573 / BCRC 21748 / CBS 615 / JCM 9827 / NBRC 10315 / NRRL Y-1498 / VKM Y-70)</name>
    <name type="common">Yeast</name>
    <name type="synonym">Yamadazyma tenuis</name>
    <dbReference type="NCBI Taxonomy" id="590646"/>
    <lineage>
        <taxon>Eukaryota</taxon>
        <taxon>Fungi</taxon>
        <taxon>Dikarya</taxon>
        <taxon>Ascomycota</taxon>
        <taxon>Saccharomycotina</taxon>
        <taxon>Pichiomycetes</taxon>
        <taxon>Debaryomycetaceae</taxon>
        <taxon>Yamadazyma</taxon>
    </lineage>
</organism>
<dbReference type="EMBL" id="GL996524">
    <property type="protein sequence ID" value="EGV62971.1"/>
    <property type="molecule type" value="Genomic_DNA"/>
</dbReference>
<protein>
    <submittedName>
        <fullName evidence="1">Uncharacterized protein</fullName>
    </submittedName>
</protein>
<reference evidence="1 2" key="1">
    <citation type="journal article" date="2011" name="Proc. Natl. Acad. Sci. U.S.A.">
        <title>Comparative genomics of xylose-fermenting fungi for enhanced biofuel production.</title>
        <authorList>
            <person name="Wohlbach D.J."/>
            <person name="Kuo A."/>
            <person name="Sato T.K."/>
            <person name="Potts K.M."/>
            <person name="Salamov A.A."/>
            <person name="LaButti K.M."/>
            <person name="Sun H."/>
            <person name="Clum A."/>
            <person name="Pangilinan J.L."/>
            <person name="Lindquist E.A."/>
            <person name="Lucas S."/>
            <person name="Lapidus A."/>
            <person name="Jin M."/>
            <person name="Gunawan C."/>
            <person name="Balan V."/>
            <person name="Dale B.E."/>
            <person name="Jeffries T.W."/>
            <person name="Zinkel R."/>
            <person name="Barry K.W."/>
            <person name="Grigoriev I.V."/>
            <person name="Gasch A.P."/>
        </authorList>
    </citation>
    <scope>NUCLEOTIDE SEQUENCE [LARGE SCALE GENOMIC DNA]</scope>
    <source>
        <strain evidence="2">ATCC 10573 / BCRC 21748 / CBS 615 / JCM 9827 / NBRC 10315 / NRRL Y-1498 / VKM Y-70</strain>
    </source>
</reference>
<dbReference type="AlphaFoldDB" id="G3B6M6"/>
<accession>G3B6M6</accession>
<keyword evidence="2" id="KW-1185">Reference proteome</keyword>
<proteinExistence type="predicted"/>
<evidence type="ECO:0000313" key="2">
    <source>
        <dbReference type="Proteomes" id="UP000000707"/>
    </source>
</evidence>
<sequence length="174" mass="17892">MGAPELTSGEALVPGASIISTRSLSPSEALSSHSSIKSETSDILTEPTTITYITTTTKTWEVYTNDEENTASGAGRSKVPDGKVISHDENEGAVTFTSISTGTIEVIVTTDSNGQPFTTSQEISISADTAGDLGFSTATSSTASPTVSALEGSGSTRNSSWLLFFSVVALLALS</sequence>
<dbReference type="HOGENOM" id="CLU_1539812_0_0_1"/>
<evidence type="ECO:0000313" key="1">
    <source>
        <dbReference type="EMBL" id="EGV62971.1"/>
    </source>
</evidence>
<name>G3B6M6_CANTC</name>
<gene>
    <name evidence="1" type="ORF">CANTEDRAFT_93746</name>
</gene>
<dbReference type="Proteomes" id="UP000000707">
    <property type="component" value="Unassembled WGS sequence"/>
</dbReference>